<sequence length="702" mass="78030">MSSVRRPSKLLSEKQSDKLAQIIQNFFLKAAHVIFHFRVAFPSVVLQPEDSYGAMGDSFSQSKYNNRWFNLDLGNYQIPRNELSLWRNKDILSLPPLVVETYLDLRGLSSNQTLMLDDVIVKTNKKSEIVLERWLIEFDLSSFDNEVMEFPSIYKKIIILFRSLYLLAGLLPSYKLRDKLVKSKSKNSAIHVSCRILDGSKPITSKGRIGLSKRLLSEDEHTSSKKLQPVLTPIGAFRVSVSYRTNCNFQVSDNEEALSSQFMLDHLPSVRTNYDSDGNSLTSPMEYLQNRVSSASIHLSDQSPRRRSSTRSVQLFKVGSINSSSSPPPGATQSNQSVSSFSTSKPIPVTLNKTNSSASLVPILRQNRDSLPKSIGSMVQNQVQDTGHQVSSNSRKFSSSFGSRFRTVSSRNNSLDGQLVVANQPFSTPTNNPILHNFRSRNKSPSVSSTELGPSSSIYMDDDLDSFMKMLDSKPDLRFPSNSPSVYEDPLANFKTFQKSNDFLTLDQQQHGSPSSNQIMIHSQSQTSQSQVFKKRTVSSDRSRRGSISSNYSPTSQALRPGVSAPMVTPSVTYGKFHASSGSPSNSSLAQYLRHNPSPPASATAVATVHNSLRRLTNSSQRTNTNSTNSSSRPVNPELLKLKSFNQDVFESDDDDHDVHSPRSTDPKSRNTGPSSGHAEDDEDDLLFAMSDMTLAKNNQEF</sequence>
<dbReference type="Gene3D" id="6.10.140.1900">
    <property type="match status" value="1"/>
</dbReference>
<feature type="region of interest" description="Disordered" evidence="5">
    <location>
        <begin position="578"/>
        <end position="638"/>
    </location>
</feature>
<dbReference type="InterPro" id="IPR018731">
    <property type="entry name" value="Atg13_N"/>
</dbReference>
<evidence type="ECO:0000256" key="2">
    <source>
        <dbReference type="ARBA" id="ARBA00013801"/>
    </source>
</evidence>
<comment type="similarity">
    <text evidence="1 4">Belongs to the ATG13 family. Fungi subfamily.</text>
</comment>
<dbReference type="EMBL" id="JAHLUH010000010">
    <property type="protein sequence ID" value="KAG7726278.1"/>
    <property type="molecule type" value="Genomic_DNA"/>
</dbReference>
<evidence type="ECO:0000256" key="4">
    <source>
        <dbReference type="RuleBase" id="RU361214"/>
    </source>
</evidence>
<feature type="compositionally biased region" description="Low complexity" evidence="5">
    <location>
        <begin position="332"/>
        <end position="344"/>
    </location>
</feature>
<feature type="domain" description="Autophagy-related protein 13 N-terminal" evidence="6">
    <location>
        <begin position="23"/>
        <end position="249"/>
    </location>
</feature>
<evidence type="ECO:0000256" key="3">
    <source>
        <dbReference type="ARBA" id="ARBA00023006"/>
    </source>
</evidence>
<dbReference type="PANTHER" id="PTHR13430">
    <property type="match status" value="1"/>
</dbReference>
<dbReference type="GO" id="GO:0000423">
    <property type="term" value="P:mitophagy"/>
    <property type="evidence" value="ECO:0007669"/>
    <property type="project" value="TreeGrafter"/>
</dbReference>
<dbReference type="Proteomes" id="UP000738402">
    <property type="component" value="Unassembled WGS sequence"/>
</dbReference>
<evidence type="ECO:0000256" key="5">
    <source>
        <dbReference type="SAM" id="MobiDB-lite"/>
    </source>
</evidence>
<feature type="compositionally biased region" description="Polar residues" evidence="5">
    <location>
        <begin position="443"/>
        <end position="457"/>
    </location>
</feature>
<dbReference type="GO" id="GO:0034727">
    <property type="term" value="P:piecemeal microautophagy of the nucleus"/>
    <property type="evidence" value="ECO:0007669"/>
    <property type="project" value="TreeGrafter"/>
</dbReference>
<dbReference type="Gene3D" id="3.30.900.10">
    <property type="entry name" value="HORMA domain"/>
    <property type="match status" value="1"/>
</dbReference>
<evidence type="ECO:0000313" key="8">
    <source>
        <dbReference type="Proteomes" id="UP000738402"/>
    </source>
</evidence>
<dbReference type="GO" id="GO:1990316">
    <property type="term" value="C:Atg1/ULK1 kinase complex"/>
    <property type="evidence" value="ECO:0007669"/>
    <property type="project" value="InterPro"/>
</dbReference>
<gene>
    <name evidence="7" type="ORF">KL933_003720</name>
</gene>
<dbReference type="InterPro" id="IPR036570">
    <property type="entry name" value="HORMA_dom_sf"/>
</dbReference>
<reference evidence="7" key="1">
    <citation type="journal article" date="2021" name="G3 (Bethesda)">
        <title>Genomic diversity, chromosomal rearrangements, and interspecies hybridization in the ogataea polymorpha species complex.</title>
        <authorList>
            <person name="Hanson S.J."/>
            <person name="Cinneide E.O."/>
            <person name="Salzberg L.I."/>
            <person name="Wolfe K.H."/>
            <person name="McGowan J."/>
            <person name="Fitzpatrick D.A."/>
            <person name="Matlin K."/>
        </authorList>
    </citation>
    <scope>NUCLEOTIDE SEQUENCE</scope>
    <source>
        <strain evidence="7">83-405-1</strain>
    </source>
</reference>
<keyword evidence="3 4" id="KW-0072">Autophagy</keyword>
<evidence type="ECO:0000256" key="1">
    <source>
        <dbReference type="ARBA" id="ARBA00005246"/>
    </source>
</evidence>
<evidence type="ECO:0000259" key="6">
    <source>
        <dbReference type="Pfam" id="PF10033"/>
    </source>
</evidence>
<dbReference type="InterPro" id="IPR040182">
    <property type="entry name" value="ATG13"/>
</dbReference>
<feature type="region of interest" description="Disordered" evidence="5">
    <location>
        <begin position="438"/>
        <end position="457"/>
    </location>
</feature>
<feature type="compositionally biased region" description="Polar residues" evidence="5">
    <location>
        <begin position="507"/>
        <end position="532"/>
    </location>
</feature>
<comment type="caution">
    <text evidence="7">The sequence shown here is derived from an EMBL/GenBank/DDBJ whole genome shotgun (WGS) entry which is preliminary data.</text>
</comment>
<feature type="region of interest" description="Disordered" evidence="5">
    <location>
        <begin position="319"/>
        <end position="353"/>
    </location>
</feature>
<organism evidence="7 8">
    <name type="scientific">Ogataea haglerorum</name>
    <dbReference type="NCBI Taxonomy" id="1937702"/>
    <lineage>
        <taxon>Eukaryota</taxon>
        <taxon>Fungi</taxon>
        <taxon>Dikarya</taxon>
        <taxon>Ascomycota</taxon>
        <taxon>Saccharomycotina</taxon>
        <taxon>Pichiomycetes</taxon>
        <taxon>Pichiales</taxon>
        <taxon>Pichiaceae</taxon>
        <taxon>Ogataea</taxon>
    </lineage>
</organism>
<dbReference type="AlphaFoldDB" id="A0AAN6D471"/>
<feature type="region of interest" description="Disordered" evidence="5">
    <location>
        <begin position="650"/>
        <end position="685"/>
    </location>
</feature>
<feature type="compositionally biased region" description="Low complexity" evidence="5">
    <location>
        <begin position="601"/>
        <end position="633"/>
    </location>
</feature>
<dbReference type="GO" id="GO:0034497">
    <property type="term" value="P:protein localization to phagophore assembly site"/>
    <property type="evidence" value="ECO:0007669"/>
    <property type="project" value="TreeGrafter"/>
</dbReference>
<dbReference type="GO" id="GO:0000407">
    <property type="term" value="C:phagophore assembly site"/>
    <property type="evidence" value="ECO:0007669"/>
    <property type="project" value="TreeGrafter"/>
</dbReference>
<dbReference type="GO" id="GO:0005829">
    <property type="term" value="C:cytosol"/>
    <property type="evidence" value="ECO:0007669"/>
    <property type="project" value="TreeGrafter"/>
</dbReference>
<proteinExistence type="inferred from homology"/>
<dbReference type="PANTHER" id="PTHR13430:SF4">
    <property type="entry name" value="AUTOPHAGY-RELATED PROTEIN 13"/>
    <property type="match status" value="1"/>
</dbReference>
<dbReference type="Pfam" id="PF10033">
    <property type="entry name" value="ATG13"/>
    <property type="match status" value="1"/>
</dbReference>
<feature type="region of interest" description="Disordered" evidence="5">
    <location>
        <begin position="507"/>
        <end position="564"/>
    </location>
</feature>
<accession>A0AAN6D471</accession>
<feature type="compositionally biased region" description="Basic and acidic residues" evidence="5">
    <location>
        <begin position="657"/>
        <end position="669"/>
    </location>
</feature>
<protein>
    <recommendedName>
        <fullName evidence="2 4">Autophagy-related protein 13</fullName>
    </recommendedName>
</protein>
<name>A0AAN6D471_9ASCO</name>
<evidence type="ECO:0000313" key="7">
    <source>
        <dbReference type="EMBL" id="KAG7726278.1"/>
    </source>
</evidence>